<feature type="compositionally biased region" description="Acidic residues" evidence="1">
    <location>
        <begin position="109"/>
        <end position="123"/>
    </location>
</feature>
<comment type="caution">
    <text evidence="2">The sequence shown here is derived from an EMBL/GenBank/DDBJ whole genome shotgun (WGS) entry which is preliminary data.</text>
</comment>
<evidence type="ECO:0000313" key="3">
    <source>
        <dbReference type="Proteomes" id="UP000703038"/>
    </source>
</evidence>
<sequence>MRERAAVAVVTGIAAAALAGGLTVAAAGGVFDADVRRVSPPPIDGTVAVVGSLTYAPTIEVPPSPTWQIAPVTTPRRTTTPPPTTTASTTADEPTTTTRRTRTSTTTTDADDAESGDTESGDN</sequence>
<keyword evidence="3" id="KW-1185">Reference proteome</keyword>
<gene>
    <name evidence="2" type="ORF">JOE42_004000</name>
</gene>
<dbReference type="GO" id="GO:0004674">
    <property type="term" value="F:protein serine/threonine kinase activity"/>
    <property type="evidence" value="ECO:0007669"/>
    <property type="project" value="UniProtKB-EC"/>
</dbReference>
<protein>
    <submittedName>
        <fullName evidence="2">Serine/threonine-protein kinase</fullName>
        <ecNumber evidence="2">2.7.11.1</ecNumber>
    </submittedName>
</protein>
<dbReference type="EMBL" id="JAFBBK010000001">
    <property type="protein sequence ID" value="MBM7417267.1"/>
    <property type="molecule type" value="Genomic_DNA"/>
</dbReference>
<reference evidence="2 3" key="1">
    <citation type="submission" date="2021-01" db="EMBL/GenBank/DDBJ databases">
        <title>Genomics of switchgrass bacterial isolates.</title>
        <authorList>
            <person name="Shade A."/>
        </authorList>
    </citation>
    <scope>NUCLEOTIDE SEQUENCE [LARGE SCALE GENOMIC DNA]</scope>
    <source>
        <strain evidence="2 3">PvP111</strain>
    </source>
</reference>
<keyword evidence="2" id="KW-0418">Kinase</keyword>
<dbReference type="Proteomes" id="UP000703038">
    <property type="component" value="Unassembled WGS sequence"/>
</dbReference>
<proteinExistence type="predicted"/>
<dbReference type="EC" id="2.7.11.1" evidence="2"/>
<evidence type="ECO:0000313" key="2">
    <source>
        <dbReference type="EMBL" id="MBM7417267.1"/>
    </source>
</evidence>
<name>A0ABS2KZA2_9NOCA</name>
<feature type="compositionally biased region" description="Low complexity" evidence="1">
    <location>
        <begin position="73"/>
        <end position="108"/>
    </location>
</feature>
<organism evidence="2 3">
    <name type="scientific">Rhodococcoides corynebacterioides</name>
    <dbReference type="NCBI Taxonomy" id="53972"/>
    <lineage>
        <taxon>Bacteria</taxon>
        <taxon>Bacillati</taxon>
        <taxon>Actinomycetota</taxon>
        <taxon>Actinomycetes</taxon>
        <taxon>Mycobacteriales</taxon>
        <taxon>Nocardiaceae</taxon>
        <taxon>Rhodococcoides</taxon>
    </lineage>
</organism>
<dbReference type="RefSeq" id="WP_204869900.1">
    <property type="nucleotide sequence ID" value="NZ_JAFBBK010000001.1"/>
</dbReference>
<keyword evidence="2" id="KW-0808">Transferase</keyword>
<feature type="region of interest" description="Disordered" evidence="1">
    <location>
        <begin position="63"/>
        <end position="123"/>
    </location>
</feature>
<accession>A0ABS2KZA2</accession>
<evidence type="ECO:0000256" key="1">
    <source>
        <dbReference type="SAM" id="MobiDB-lite"/>
    </source>
</evidence>